<sequence>MMKGGRGREKAVVFLVRNLKKLAGLPASRRGGYMDFD</sequence>
<proteinExistence type="predicted"/>
<dbReference type="EMBL" id="NILC01000033">
    <property type="protein sequence ID" value="TWL20981.1"/>
    <property type="molecule type" value="Genomic_DNA"/>
</dbReference>
<protein>
    <submittedName>
        <fullName evidence="1">Uncharacterized protein</fullName>
    </submittedName>
</protein>
<organism evidence="1 2">
    <name type="scientific">Bacillus licheniformis</name>
    <dbReference type="NCBI Taxonomy" id="1402"/>
    <lineage>
        <taxon>Bacteria</taxon>
        <taxon>Bacillati</taxon>
        <taxon>Bacillota</taxon>
        <taxon>Bacilli</taxon>
        <taxon>Bacillales</taxon>
        <taxon>Bacillaceae</taxon>
        <taxon>Bacillus</taxon>
    </lineage>
</organism>
<dbReference type="AlphaFoldDB" id="A0A8B5Y6B4"/>
<reference evidence="1 2" key="1">
    <citation type="submission" date="2019-06" db="EMBL/GenBank/DDBJ databases">
        <title>Genome sequence analysis of &gt;100 Bacillus licheniformis strains suggests intrinsic resistance to this species.</title>
        <authorList>
            <person name="Wels M."/>
            <person name="Siezen R.J."/>
            <person name="Johansen E."/>
            <person name="Stuer-Lauridsen B."/>
            <person name="Bjerre K."/>
            <person name="Nielsen B.K.K."/>
        </authorList>
    </citation>
    <scope>NUCLEOTIDE SEQUENCE [LARGE SCALE GENOMIC DNA]</scope>
    <source>
        <strain evidence="1 2">BAC-16736</strain>
    </source>
</reference>
<name>A0A8B5Y6B4_BACLI</name>
<comment type="caution">
    <text evidence="1">The sequence shown here is derived from an EMBL/GenBank/DDBJ whole genome shotgun (WGS) entry which is preliminary data.</text>
</comment>
<gene>
    <name evidence="1" type="ORF">CHCC16736_2265</name>
</gene>
<evidence type="ECO:0000313" key="2">
    <source>
        <dbReference type="Proteomes" id="UP000435910"/>
    </source>
</evidence>
<evidence type="ECO:0000313" key="1">
    <source>
        <dbReference type="EMBL" id="TWL20981.1"/>
    </source>
</evidence>
<accession>A0A8B5Y6B4</accession>
<dbReference type="Proteomes" id="UP000435910">
    <property type="component" value="Unassembled WGS sequence"/>
</dbReference>